<protein>
    <submittedName>
        <fullName evidence="1">Uncharacterized protein</fullName>
    </submittedName>
</protein>
<dbReference type="EMBL" id="JAHLQT010001720">
    <property type="protein sequence ID" value="KAG7177814.1"/>
    <property type="molecule type" value="Genomic_DNA"/>
</dbReference>
<accession>A0A8J5NE55</accession>
<evidence type="ECO:0000313" key="1">
    <source>
        <dbReference type="EMBL" id="KAG7177814.1"/>
    </source>
</evidence>
<sequence length="139" mass="14118">MATLVVTAVVDASNYGYNGYRVQGQAQPCGTQVKYVIQTVTELQTETVTETATGTETATETVEVTATETETATETVEVTATETVTSEPVTKTVNQLFTTTAVQKQFVTVAKGCGGGAAGGHGGGSGGYGSAIKFGGYSG</sequence>
<dbReference type="AlphaFoldDB" id="A0A8J5NE55"/>
<gene>
    <name evidence="1" type="ORF">Hamer_G023792</name>
</gene>
<name>A0A8J5NE55_HOMAM</name>
<reference evidence="1" key="1">
    <citation type="journal article" date="2021" name="Sci. Adv.">
        <title>The American lobster genome reveals insights on longevity, neural, and immune adaptations.</title>
        <authorList>
            <person name="Polinski J.M."/>
            <person name="Zimin A.V."/>
            <person name="Clark K.F."/>
            <person name="Kohn A.B."/>
            <person name="Sadowski N."/>
            <person name="Timp W."/>
            <person name="Ptitsyn A."/>
            <person name="Khanna P."/>
            <person name="Romanova D.Y."/>
            <person name="Williams P."/>
            <person name="Greenwood S.J."/>
            <person name="Moroz L.L."/>
            <person name="Walt D.R."/>
            <person name="Bodnar A.G."/>
        </authorList>
    </citation>
    <scope>NUCLEOTIDE SEQUENCE</scope>
    <source>
        <strain evidence="1">GMGI-L3</strain>
    </source>
</reference>
<keyword evidence="2" id="KW-1185">Reference proteome</keyword>
<dbReference type="Proteomes" id="UP000747542">
    <property type="component" value="Unassembled WGS sequence"/>
</dbReference>
<comment type="caution">
    <text evidence="1">The sequence shown here is derived from an EMBL/GenBank/DDBJ whole genome shotgun (WGS) entry which is preliminary data.</text>
</comment>
<organism evidence="1 2">
    <name type="scientific">Homarus americanus</name>
    <name type="common">American lobster</name>
    <dbReference type="NCBI Taxonomy" id="6706"/>
    <lineage>
        <taxon>Eukaryota</taxon>
        <taxon>Metazoa</taxon>
        <taxon>Ecdysozoa</taxon>
        <taxon>Arthropoda</taxon>
        <taxon>Crustacea</taxon>
        <taxon>Multicrustacea</taxon>
        <taxon>Malacostraca</taxon>
        <taxon>Eumalacostraca</taxon>
        <taxon>Eucarida</taxon>
        <taxon>Decapoda</taxon>
        <taxon>Pleocyemata</taxon>
        <taxon>Astacidea</taxon>
        <taxon>Nephropoidea</taxon>
        <taxon>Nephropidae</taxon>
        <taxon>Homarus</taxon>
    </lineage>
</organism>
<proteinExistence type="predicted"/>
<evidence type="ECO:0000313" key="2">
    <source>
        <dbReference type="Proteomes" id="UP000747542"/>
    </source>
</evidence>